<reference evidence="3 4" key="1">
    <citation type="submission" date="2018-09" db="EMBL/GenBank/DDBJ databases">
        <title>A clostridial neurotoxin that targets Anopheles mosquitoes.</title>
        <authorList>
            <person name="Contreras E."/>
            <person name="Masuyer G."/>
            <person name="Qureshi N."/>
            <person name="Chawla S."/>
            <person name="Lim H.L."/>
            <person name="Chen J."/>
            <person name="Stenmark P."/>
            <person name="Gill S."/>
        </authorList>
    </citation>
    <scope>NUCLEOTIDE SEQUENCE [LARGE SCALE GENOMIC DNA]</scope>
    <source>
        <strain evidence="3 4">Cbm</strain>
    </source>
</reference>
<dbReference type="InterPro" id="IPR000073">
    <property type="entry name" value="AB_hydrolase_1"/>
</dbReference>
<sequence>MKYFIKVEKNVRLFVEDINKDSEKAILFVHGWPLNHRMYEYIIENFARKGYRCIAIDLRGYGKSDKPSSGYDYDRMAKDIRHIIEALKLENITLMGHSMGGAICSRYMAKFNGYGVSKLCLLSAAVPKWVKSISWPYGYTIDQVNSIIDNFKNDRPKAIRTTSESFFYKFTSQGILDWFFDMCLEAAGWSSVNSLYALRDEELFNDLSKIKVPTLILHGVHDTVCPYSFAEYMRDTIENATLVSLTDGGHGAFYECKDDINKSLEAFVNIDHIK</sequence>
<dbReference type="AlphaFoldDB" id="A0A5P3X8N3"/>
<organism evidence="3 4">
    <name type="scientific">Paraclostridium bifermentans</name>
    <name type="common">Clostridium bifermentans</name>
    <dbReference type="NCBI Taxonomy" id="1490"/>
    <lineage>
        <taxon>Bacteria</taxon>
        <taxon>Bacillati</taxon>
        <taxon>Bacillota</taxon>
        <taxon>Clostridia</taxon>
        <taxon>Peptostreptococcales</taxon>
        <taxon>Peptostreptococcaceae</taxon>
        <taxon>Paraclostridium</taxon>
    </lineage>
</organism>
<dbReference type="Gene3D" id="3.40.50.1820">
    <property type="entry name" value="alpha/beta hydrolase"/>
    <property type="match status" value="1"/>
</dbReference>
<dbReference type="SUPFAM" id="SSF53474">
    <property type="entry name" value="alpha/beta-Hydrolases"/>
    <property type="match status" value="1"/>
</dbReference>
<dbReference type="PANTHER" id="PTHR43798:SF31">
    <property type="entry name" value="AB HYDROLASE SUPERFAMILY PROTEIN YCLE"/>
    <property type="match status" value="1"/>
</dbReference>
<dbReference type="Pfam" id="PF00561">
    <property type="entry name" value="Abhydrolase_1"/>
    <property type="match status" value="1"/>
</dbReference>
<dbReference type="Proteomes" id="UP000326961">
    <property type="component" value="Chromosome"/>
</dbReference>
<evidence type="ECO:0000259" key="2">
    <source>
        <dbReference type="Pfam" id="PF00561"/>
    </source>
</evidence>
<dbReference type="InterPro" id="IPR050266">
    <property type="entry name" value="AB_hydrolase_sf"/>
</dbReference>
<dbReference type="PRINTS" id="PR00412">
    <property type="entry name" value="EPOXHYDRLASE"/>
</dbReference>
<gene>
    <name evidence="3" type="ORF">D4A35_00920</name>
</gene>
<evidence type="ECO:0000313" key="3">
    <source>
        <dbReference type="EMBL" id="QEZ67556.1"/>
    </source>
</evidence>
<dbReference type="InterPro" id="IPR029058">
    <property type="entry name" value="AB_hydrolase_fold"/>
</dbReference>
<protein>
    <submittedName>
        <fullName evidence="3">Alpha/beta hydrolase</fullName>
    </submittedName>
</protein>
<dbReference type="EMBL" id="CP032452">
    <property type="protein sequence ID" value="QEZ67556.1"/>
    <property type="molecule type" value="Genomic_DNA"/>
</dbReference>
<dbReference type="GO" id="GO:0016020">
    <property type="term" value="C:membrane"/>
    <property type="evidence" value="ECO:0007669"/>
    <property type="project" value="TreeGrafter"/>
</dbReference>
<dbReference type="PANTHER" id="PTHR43798">
    <property type="entry name" value="MONOACYLGLYCEROL LIPASE"/>
    <property type="match status" value="1"/>
</dbReference>
<dbReference type="RefSeq" id="WP_150885285.1">
    <property type="nucleotide sequence ID" value="NZ_CP032452.1"/>
</dbReference>
<dbReference type="GO" id="GO:0016787">
    <property type="term" value="F:hydrolase activity"/>
    <property type="evidence" value="ECO:0007669"/>
    <property type="project" value="UniProtKB-KW"/>
</dbReference>
<evidence type="ECO:0000256" key="1">
    <source>
        <dbReference type="ARBA" id="ARBA00022801"/>
    </source>
</evidence>
<accession>A0A5P3X8N3</accession>
<name>A0A5P3X8N3_PARBF</name>
<proteinExistence type="predicted"/>
<evidence type="ECO:0000313" key="4">
    <source>
        <dbReference type="Proteomes" id="UP000326961"/>
    </source>
</evidence>
<dbReference type="PRINTS" id="PR00111">
    <property type="entry name" value="ABHYDROLASE"/>
</dbReference>
<keyword evidence="1 3" id="KW-0378">Hydrolase</keyword>
<feature type="domain" description="AB hydrolase-1" evidence="2">
    <location>
        <begin position="25"/>
        <end position="255"/>
    </location>
</feature>
<dbReference type="InterPro" id="IPR000639">
    <property type="entry name" value="Epox_hydrolase-like"/>
</dbReference>